<gene>
    <name evidence="1" type="ORF">SPV1_10456</name>
</gene>
<dbReference type="HOGENOM" id="CLU_2001131_0_0_0"/>
<evidence type="ECO:0000313" key="1">
    <source>
        <dbReference type="EMBL" id="EAU55146.1"/>
    </source>
</evidence>
<evidence type="ECO:0000313" key="2">
    <source>
        <dbReference type="Proteomes" id="UP000005297"/>
    </source>
</evidence>
<reference evidence="1 2" key="1">
    <citation type="submission" date="2006-09" db="EMBL/GenBank/DDBJ databases">
        <authorList>
            <person name="Emerson D."/>
            <person name="Ferriera S."/>
            <person name="Johnson J."/>
            <person name="Kravitz S."/>
            <person name="Halpern A."/>
            <person name="Remington K."/>
            <person name="Beeson K."/>
            <person name="Tran B."/>
            <person name="Rogers Y.-H."/>
            <person name="Friedman R."/>
            <person name="Venter J.C."/>
        </authorList>
    </citation>
    <scope>NUCLEOTIDE SEQUENCE [LARGE SCALE GENOMIC DNA]</scope>
    <source>
        <strain evidence="1 2">PV-1</strain>
    </source>
</reference>
<dbReference type="EMBL" id="AATS01000003">
    <property type="protein sequence ID" value="EAU55146.1"/>
    <property type="molecule type" value="Genomic_DNA"/>
</dbReference>
<keyword evidence="2" id="KW-1185">Reference proteome</keyword>
<protein>
    <submittedName>
        <fullName evidence="1">Uncharacterized protein</fullName>
    </submittedName>
</protein>
<dbReference type="Proteomes" id="UP000005297">
    <property type="component" value="Unassembled WGS sequence"/>
</dbReference>
<dbReference type="InParanoid" id="Q0F1P5"/>
<proteinExistence type="predicted"/>
<sequence length="124" mass="13250">MANAKSDLQALMTKLGIPASTKVDIQSNNDGTFVVTSDDPKAAEIERMLNDGSARALRNDLIGMENALKIQQIAHAVTKAQQQADANPAMTDAIYARLPAIAAQITAQSFSLSFANQKLDYTLA</sequence>
<organism evidence="1 2">
    <name type="scientific">Mariprofundus ferrooxydans PV-1</name>
    <dbReference type="NCBI Taxonomy" id="314345"/>
    <lineage>
        <taxon>Bacteria</taxon>
        <taxon>Pseudomonadati</taxon>
        <taxon>Pseudomonadota</taxon>
        <taxon>Candidatius Mariprofundia</taxon>
        <taxon>Mariprofundales</taxon>
        <taxon>Mariprofundaceae</taxon>
        <taxon>Mariprofundus</taxon>
    </lineage>
</organism>
<comment type="caution">
    <text evidence="1">The sequence shown here is derived from an EMBL/GenBank/DDBJ whole genome shotgun (WGS) entry which is preliminary data.</text>
</comment>
<name>Q0F1P5_9PROT</name>
<accession>Q0F1P5</accession>
<dbReference type="AlphaFoldDB" id="Q0F1P5"/>